<name>A0AAE3EW04_9FLAO</name>
<sequence>MKTALLRKHHLAKETNRDNCILKLERNNKELKQLKAKLSSYMVEPRTYSLFQQIEYLRNRMEYLKNTNQEILATLKEPRKSFTDMMDSIKKQFREFTELQKGVDEYIHIARS</sequence>
<dbReference type="EMBL" id="JAIRBC010000015">
    <property type="protein sequence ID" value="MCG2461298.1"/>
    <property type="molecule type" value="Genomic_DNA"/>
</dbReference>
<keyword evidence="1" id="KW-0175">Coiled coil</keyword>
<feature type="coiled-coil region" evidence="1">
    <location>
        <begin position="17"/>
        <end position="44"/>
    </location>
</feature>
<accession>A0AAE3EW04</accession>
<dbReference type="Proteomes" id="UP001200642">
    <property type="component" value="Unassembled WGS sequence"/>
</dbReference>
<reference evidence="2" key="1">
    <citation type="submission" date="2023-02" db="EMBL/GenBank/DDBJ databases">
        <title>Genome of Flavobacteriaceae gen. nov. sp. strain F89.</title>
        <authorList>
            <person name="Wang Y."/>
        </authorList>
    </citation>
    <scope>NUCLEOTIDE SEQUENCE</scope>
    <source>
        <strain evidence="2">F89</strain>
    </source>
</reference>
<comment type="caution">
    <text evidence="2">The sequence shown here is derived from an EMBL/GenBank/DDBJ whole genome shotgun (WGS) entry which is preliminary data.</text>
</comment>
<dbReference type="RefSeq" id="WP_317902445.1">
    <property type="nucleotide sequence ID" value="NZ_JAIRBC010000015.1"/>
</dbReference>
<protein>
    <submittedName>
        <fullName evidence="2">Uncharacterized protein</fullName>
    </submittedName>
</protein>
<keyword evidence="3" id="KW-1185">Reference proteome</keyword>
<evidence type="ECO:0000256" key="1">
    <source>
        <dbReference type="SAM" id="Coils"/>
    </source>
</evidence>
<proteinExistence type="predicted"/>
<organism evidence="2 3">
    <name type="scientific">Cerina litoralis</name>
    <dbReference type="NCBI Taxonomy" id="2874477"/>
    <lineage>
        <taxon>Bacteria</taxon>
        <taxon>Pseudomonadati</taxon>
        <taxon>Bacteroidota</taxon>
        <taxon>Flavobacteriia</taxon>
        <taxon>Flavobacteriales</taxon>
        <taxon>Flavobacteriaceae</taxon>
        <taxon>Cerina</taxon>
    </lineage>
</organism>
<gene>
    <name evidence="2" type="ORF">K8352_11110</name>
</gene>
<dbReference type="AlphaFoldDB" id="A0AAE3EW04"/>
<evidence type="ECO:0000313" key="2">
    <source>
        <dbReference type="EMBL" id="MCG2461298.1"/>
    </source>
</evidence>
<evidence type="ECO:0000313" key="3">
    <source>
        <dbReference type="Proteomes" id="UP001200642"/>
    </source>
</evidence>